<dbReference type="EMBL" id="BORQ01000002">
    <property type="protein sequence ID" value="GIO31225.1"/>
    <property type="molecule type" value="Genomic_DNA"/>
</dbReference>
<organism evidence="6 7">
    <name type="scientific">Paenibacillus albilobatus</name>
    <dbReference type="NCBI Taxonomy" id="2716884"/>
    <lineage>
        <taxon>Bacteria</taxon>
        <taxon>Bacillati</taxon>
        <taxon>Bacillota</taxon>
        <taxon>Bacilli</taxon>
        <taxon>Bacillales</taxon>
        <taxon>Paenibacillaceae</taxon>
        <taxon>Paenibacillus</taxon>
    </lineage>
</organism>
<dbReference type="PANTHER" id="PTHR43335:SF11">
    <property type="entry name" value="ABC TRANSPORTER RELATED"/>
    <property type="match status" value="1"/>
</dbReference>
<name>A0A920C9L1_9BACL</name>
<protein>
    <recommendedName>
        <fullName evidence="5">ABC transporter domain-containing protein</fullName>
    </recommendedName>
</protein>
<keyword evidence="4" id="KW-0067">ATP-binding</keyword>
<evidence type="ECO:0000313" key="7">
    <source>
        <dbReference type="Proteomes" id="UP000679779"/>
    </source>
</evidence>
<dbReference type="SUPFAM" id="SSF52540">
    <property type="entry name" value="P-loop containing nucleoside triphosphate hydrolases"/>
    <property type="match status" value="1"/>
</dbReference>
<evidence type="ECO:0000256" key="4">
    <source>
        <dbReference type="ARBA" id="ARBA00022840"/>
    </source>
</evidence>
<dbReference type="Pfam" id="PF00005">
    <property type="entry name" value="ABC_tran"/>
    <property type="match status" value="1"/>
</dbReference>
<dbReference type="RefSeq" id="WP_160044832.1">
    <property type="nucleotide sequence ID" value="NZ_BORQ01000002.1"/>
</dbReference>
<comment type="caution">
    <text evidence="6">The sequence shown here is derived from an EMBL/GenBank/DDBJ whole genome shotgun (WGS) entry which is preliminary data.</text>
</comment>
<accession>A0A920C9L1</accession>
<keyword evidence="2" id="KW-0813">Transport</keyword>
<keyword evidence="3" id="KW-0547">Nucleotide-binding</keyword>
<evidence type="ECO:0000259" key="5">
    <source>
        <dbReference type="PROSITE" id="PS50893"/>
    </source>
</evidence>
<comment type="similarity">
    <text evidence="1">Belongs to the ABC transporter superfamily.</text>
</comment>
<dbReference type="PANTHER" id="PTHR43335">
    <property type="entry name" value="ABC TRANSPORTER, ATP-BINDING PROTEIN"/>
    <property type="match status" value="1"/>
</dbReference>
<dbReference type="InterPro" id="IPR003439">
    <property type="entry name" value="ABC_transporter-like_ATP-bd"/>
</dbReference>
<dbReference type="InterPro" id="IPR003593">
    <property type="entry name" value="AAA+_ATPase"/>
</dbReference>
<evidence type="ECO:0000313" key="6">
    <source>
        <dbReference type="EMBL" id="GIO31225.1"/>
    </source>
</evidence>
<dbReference type="PROSITE" id="PS00211">
    <property type="entry name" value="ABC_TRANSPORTER_1"/>
    <property type="match status" value="1"/>
</dbReference>
<evidence type="ECO:0000256" key="1">
    <source>
        <dbReference type="ARBA" id="ARBA00005417"/>
    </source>
</evidence>
<evidence type="ECO:0000256" key="2">
    <source>
        <dbReference type="ARBA" id="ARBA00022448"/>
    </source>
</evidence>
<dbReference type="PROSITE" id="PS50893">
    <property type="entry name" value="ABC_TRANSPORTER_2"/>
    <property type="match status" value="1"/>
</dbReference>
<sequence>MDDVIVQVQGLSKSIKKQPIVSDISFSLKKGGILALCGGNGAGKSTVLRMLAGILQPTAGSVSVNGISREHNRRLYAEQIGYMPDDFQFQPGFAARETLLFWASLRKVSKERVEEVLAMVGLEAAGKKRVGSFSKGMRQRLLLAQALLAKPPALLMDEPTNGLDPFWTREFVRLLKQIRQDGGTMIFSTHQLEVAEELADHVVFLHRGRVAGEGSVRFFRDRHRSLHDAFHASLGLE</sequence>
<dbReference type="Gene3D" id="3.40.50.300">
    <property type="entry name" value="P-loop containing nucleotide triphosphate hydrolases"/>
    <property type="match status" value="1"/>
</dbReference>
<reference evidence="6" key="1">
    <citation type="submission" date="2021-03" db="EMBL/GenBank/DDBJ databases">
        <title>Antimicrobial resistance genes in bacteria isolated from Japanese honey, and their potential for conferring macrolide and lincosamide resistance in the American foulbrood pathogen Paenibacillus larvae.</title>
        <authorList>
            <person name="Okamoto M."/>
            <person name="Kumagai M."/>
            <person name="Kanamori H."/>
            <person name="Takamatsu D."/>
        </authorList>
    </citation>
    <scope>NUCLEOTIDE SEQUENCE</scope>
    <source>
        <strain evidence="6">J2TS6</strain>
    </source>
</reference>
<feature type="domain" description="ABC transporter" evidence="5">
    <location>
        <begin position="6"/>
        <end position="232"/>
    </location>
</feature>
<keyword evidence="7" id="KW-1185">Reference proteome</keyword>
<dbReference type="InterPro" id="IPR017871">
    <property type="entry name" value="ABC_transporter-like_CS"/>
</dbReference>
<dbReference type="AlphaFoldDB" id="A0A920C9L1"/>
<dbReference type="InterPro" id="IPR027417">
    <property type="entry name" value="P-loop_NTPase"/>
</dbReference>
<gene>
    <name evidence="6" type="ORF">J2TS6_23660</name>
</gene>
<dbReference type="CDD" id="cd03230">
    <property type="entry name" value="ABC_DR_subfamily_A"/>
    <property type="match status" value="1"/>
</dbReference>
<dbReference type="Proteomes" id="UP000679779">
    <property type="component" value="Unassembled WGS sequence"/>
</dbReference>
<dbReference type="GO" id="GO:0005524">
    <property type="term" value="F:ATP binding"/>
    <property type="evidence" value="ECO:0007669"/>
    <property type="project" value="UniProtKB-KW"/>
</dbReference>
<evidence type="ECO:0000256" key="3">
    <source>
        <dbReference type="ARBA" id="ARBA00022741"/>
    </source>
</evidence>
<proteinExistence type="inferred from homology"/>
<dbReference type="GO" id="GO:0016887">
    <property type="term" value="F:ATP hydrolysis activity"/>
    <property type="evidence" value="ECO:0007669"/>
    <property type="project" value="InterPro"/>
</dbReference>
<dbReference type="SMART" id="SM00382">
    <property type="entry name" value="AAA"/>
    <property type="match status" value="1"/>
</dbReference>